<feature type="signal peptide" evidence="5">
    <location>
        <begin position="1"/>
        <end position="47"/>
    </location>
</feature>
<dbReference type="PROSITE" id="PS51935">
    <property type="entry name" value="NLPC_P60"/>
    <property type="match status" value="1"/>
</dbReference>
<evidence type="ECO:0000256" key="4">
    <source>
        <dbReference type="ARBA" id="ARBA00022807"/>
    </source>
</evidence>
<dbReference type="GO" id="GO:0008234">
    <property type="term" value="F:cysteine-type peptidase activity"/>
    <property type="evidence" value="ECO:0007669"/>
    <property type="project" value="UniProtKB-KW"/>
</dbReference>
<evidence type="ECO:0000256" key="2">
    <source>
        <dbReference type="ARBA" id="ARBA00022670"/>
    </source>
</evidence>
<evidence type="ECO:0000256" key="3">
    <source>
        <dbReference type="ARBA" id="ARBA00022801"/>
    </source>
</evidence>
<dbReference type="Pfam" id="PF00877">
    <property type="entry name" value="NLPC_P60"/>
    <property type="match status" value="1"/>
</dbReference>
<protein>
    <submittedName>
        <fullName evidence="7">Gamma-DL-glutamyl hydrolase</fullName>
        <ecNumber evidence="7">3.4.19.-</ecNumber>
    </submittedName>
</protein>
<keyword evidence="3 7" id="KW-0378">Hydrolase</keyword>
<gene>
    <name evidence="7" type="primary">pgdS_1</name>
    <name evidence="7" type="ORF">I598_2086</name>
</gene>
<proteinExistence type="inferred from homology"/>
<keyword evidence="5" id="KW-0732">Signal</keyword>
<dbReference type="RefSeq" id="WP_232314130.1">
    <property type="nucleotide sequence ID" value="NZ_CP014209.1"/>
</dbReference>
<keyword evidence="2" id="KW-0645">Protease</keyword>
<reference evidence="7 8" key="1">
    <citation type="submission" date="2016-01" db="EMBL/GenBank/DDBJ databases">
        <title>Complete genome sequence of a soil Actinobacterium, Isoptericola dokdonensis DS-3.</title>
        <authorList>
            <person name="Kwon S.-K."/>
            <person name="Kim J.F."/>
        </authorList>
    </citation>
    <scope>NUCLEOTIDE SEQUENCE [LARGE SCALE GENOMIC DNA]</scope>
    <source>
        <strain evidence="7 8">DS-3</strain>
    </source>
</reference>
<evidence type="ECO:0000259" key="6">
    <source>
        <dbReference type="PROSITE" id="PS51935"/>
    </source>
</evidence>
<evidence type="ECO:0000313" key="8">
    <source>
        <dbReference type="Proteomes" id="UP000076794"/>
    </source>
</evidence>
<dbReference type="KEGG" id="ido:I598_2086"/>
<dbReference type="PATRIC" id="fig|1300344.3.peg.2095"/>
<dbReference type="InterPro" id="IPR051202">
    <property type="entry name" value="Peptidase_C40"/>
</dbReference>
<evidence type="ECO:0000256" key="1">
    <source>
        <dbReference type="ARBA" id="ARBA00007074"/>
    </source>
</evidence>
<dbReference type="InterPro" id="IPR038765">
    <property type="entry name" value="Papain-like_cys_pep_sf"/>
</dbReference>
<dbReference type="SUPFAM" id="SSF54001">
    <property type="entry name" value="Cysteine proteinases"/>
    <property type="match status" value="1"/>
</dbReference>
<keyword evidence="4" id="KW-0788">Thiol protease</keyword>
<dbReference type="InterPro" id="IPR000064">
    <property type="entry name" value="NLP_P60_dom"/>
</dbReference>
<evidence type="ECO:0000256" key="5">
    <source>
        <dbReference type="SAM" id="SignalP"/>
    </source>
</evidence>
<comment type="similarity">
    <text evidence="1">Belongs to the peptidase C40 family.</text>
</comment>
<feature type="chain" id="PRO_5007823623" evidence="5">
    <location>
        <begin position="48"/>
        <end position="283"/>
    </location>
</feature>
<dbReference type="Gene3D" id="3.90.1720.10">
    <property type="entry name" value="endopeptidase domain like (from Nostoc punctiforme)"/>
    <property type="match status" value="1"/>
</dbReference>
<dbReference type="PANTHER" id="PTHR47053:SF1">
    <property type="entry name" value="MUREIN DD-ENDOPEPTIDASE MEPH-RELATED"/>
    <property type="match status" value="1"/>
</dbReference>
<dbReference type="AlphaFoldDB" id="A0A161I7N8"/>
<sequence>MTHALTGARPHAATDSHRRFRRAAFAMSLTAALAGGTLVAGAQSASAAPAGANATNVQALGGTVVTAKKPTPRVSITVSRKTGTKGKAKTRPVYTVKATRAGDGVKGRAKVFIDGKKVAVKKLNANGVARFRPTWGKYDVGRNKIRIVADAAASTGLADVTKHRTVKVKAKKTSGAKVVSVAHRYIGSRYVYGGSSPRGFDCSGFTSYVYKKATGKNLPRSSSAQRSVGHRVSRSAARPGDIVYTPGHVAIYAGKGKVIEAGNPRTGVVKRSMWQDNPTFIRV</sequence>
<accession>A0A161I7N8</accession>
<dbReference type="EMBL" id="CP014209">
    <property type="protein sequence ID" value="ANC31628.1"/>
    <property type="molecule type" value="Genomic_DNA"/>
</dbReference>
<dbReference type="PANTHER" id="PTHR47053">
    <property type="entry name" value="MUREIN DD-ENDOPEPTIDASE MEPH-RELATED"/>
    <property type="match status" value="1"/>
</dbReference>
<evidence type="ECO:0000313" key="7">
    <source>
        <dbReference type="EMBL" id="ANC31628.1"/>
    </source>
</evidence>
<keyword evidence="8" id="KW-1185">Reference proteome</keyword>
<organism evidence="7 8">
    <name type="scientific">Isoptericola dokdonensis DS-3</name>
    <dbReference type="NCBI Taxonomy" id="1300344"/>
    <lineage>
        <taxon>Bacteria</taxon>
        <taxon>Bacillati</taxon>
        <taxon>Actinomycetota</taxon>
        <taxon>Actinomycetes</taxon>
        <taxon>Micrococcales</taxon>
        <taxon>Promicromonosporaceae</taxon>
        <taxon>Isoptericola</taxon>
    </lineage>
</organism>
<dbReference type="EC" id="3.4.19.-" evidence="7"/>
<dbReference type="Proteomes" id="UP000076794">
    <property type="component" value="Chromosome"/>
</dbReference>
<dbReference type="GO" id="GO:0006508">
    <property type="term" value="P:proteolysis"/>
    <property type="evidence" value="ECO:0007669"/>
    <property type="project" value="UniProtKB-KW"/>
</dbReference>
<feature type="domain" description="NlpC/P60" evidence="6">
    <location>
        <begin position="172"/>
        <end position="283"/>
    </location>
</feature>
<name>A0A161I7N8_9MICO</name>